<evidence type="ECO:0000313" key="7">
    <source>
        <dbReference type="Proteomes" id="UP000638981"/>
    </source>
</evidence>
<dbReference type="PROSITE" id="PS51462">
    <property type="entry name" value="NUDIX"/>
    <property type="match status" value="1"/>
</dbReference>
<dbReference type="AlphaFoldDB" id="A0A918TT80"/>
<proteinExistence type="predicted"/>
<comment type="cofactor">
    <cofactor evidence="1">
        <name>Mg(2+)</name>
        <dbReference type="ChEBI" id="CHEBI:18420"/>
    </cofactor>
</comment>
<dbReference type="PANTHER" id="PTHR12629">
    <property type="entry name" value="DIPHOSPHOINOSITOL POLYPHOSPHATE PHOSPHOHYDROLASE"/>
    <property type="match status" value="1"/>
</dbReference>
<dbReference type="InterPro" id="IPR000086">
    <property type="entry name" value="NUDIX_hydrolase_dom"/>
</dbReference>
<evidence type="ECO:0000313" key="6">
    <source>
        <dbReference type="EMBL" id="GHC62332.1"/>
    </source>
</evidence>
<dbReference type="PANTHER" id="PTHR12629:SF0">
    <property type="entry name" value="DIPHOSPHOINOSITOL-POLYPHOSPHATE DIPHOSPHATASE"/>
    <property type="match status" value="1"/>
</dbReference>
<keyword evidence="3" id="KW-0378">Hydrolase</keyword>
<dbReference type="Gene3D" id="3.90.79.10">
    <property type="entry name" value="Nucleoside Triphosphate Pyrophosphohydrolase"/>
    <property type="match status" value="1"/>
</dbReference>
<accession>A0A918TT80</accession>
<evidence type="ECO:0000256" key="4">
    <source>
        <dbReference type="ARBA" id="ARBA00022842"/>
    </source>
</evidence>
<comment type="caution">
    <text evidence="6">The sequence shown here is derived from an EMBL/GenBank/DDBJ whole genome shotgun (WGS) entry which is preliminary data.</text>
</comment>
<gene>
    <name evidence="6" type="ORF">GCM10007315_27990</name>
</gene>
<evidence type="ECO:0000259" key="5">
    <source>
        <dbReference type="PROSITE" id="PS51462"/>
    </source>
</evidence>
<evidence type="ECO:0000256" key="1">
    <source>
        <dbReference type="ARBA" id="ARBA00001946"/>
    </source>
</evidence>
<organism evidence="6 7">
    <name type="scientific">Neogemmobacter tilapiae</name>
    <dbReference type="NCBI Taxonomy" id="875041"/>
    <lineage>
        <taxon>Bacteria</taxon>
        <taxon>Pseudomonadati</taxon>
        <taxon>Pseudomonadota</taxon>
        <taxon>Alphaproteobacteria</taxon>
        <taxon>Rhodobacterales</taxon>
        <taxon>Paracoccaceae</taxon>
        <taxon>Neogemmobacter</taxon>
    </lineage>
</organism>
<protein>
    <submittedName>
        <fullName evidence="6">NTP pyrophosphohydrolase</fullName>
    </submittedName>
</protein>
<evidence type="ECO:0000256" key="3">
    <source>
        <dbReference type="ARBA" id="ARBA00022801"/>
    </source>
</evidence>
<keyword evidence="7" id="KW-1185">Reference proteome</keyword>
<reference evidence="6" key="2">
    <citation type="submission" date="2020-09" db="EMBL/GenBank/DDBJ databases">
        <authorList>
            <person name="Sun Q."/>
            <person name="Kim S."/>
        </authorList>
    </citation>
    <scope>NUCLEOTIDE SEQUENCE</scope>
    <source>
        <strain evidence="6">KCTC 23310</strain>
    </source>
</reference>
<dbReference type="CDD" id="cd04666">
    <property type="entry name" value="NUDIX_DIPP2_like_Nudt4"/>
    <property type="match status" value="1"/>
</dbReference>
<name>A0A918TT80_9RHOB</name>
<dbReference type="GO" id="GO:0005737">
    <property type="term" value="C:cytoplasm"/>
    <property type="evidence" value="ECO:0007669"/>
    <property type="project" value="TreeGrafter"/>
</dbReference>
<dbReference type="EMBL" id="BMYJ01000009">
    <property type="protein sequence ID" value="GHC62332.1"/>
    <property type="molecule type" value="Genomic_DNA"/>
</dbReference>
<reference evidence="6" key="1">
    <citation type="journal article" date="2014" name="Int. J. Syst. Evol. Microbiol.">
        <title>Complete genome sequence of Corynebacterium casei LMG S-19264T (=DSM 44701T), isolated from a smear-ripened cheese.</title>
        <authorList>
            <consortium name="US DOE Joint Genome Institute (JGI-PGF)"/>
            <person name="Walter F."/>
            <person name="Albersmeier A."/>
            <person name="Kalinowski J."/>
            <person name="Ruckert C."/>
        </authorList>
    </citation>
    <scope>NUCLEOTIDE SEQUENCE</scope>
    <source>
        <strain evidence="6">KCTC 23310</strain>
    </source>
</reference>
<evidence type="ECO:0000256" key="2">
    <source>
        <dbReference type="ARBA" id="ARBA00022723"/>
    </source>
</evidence>
<dbReference type="SUPFAM" id="SSF55811">
    <property type="entry name" value="Nudix"/>
    <property type="match status" value="1"/>
</dbReference>
<dbReference type="GO" id="GO:0046872">
    <property type="term" value="F:metal ion binding"/>
    <property type="evidence" value="ECO:0007669"/>
    <property type="project" value="UniProtKB-KW"/>
</dbReference>
<keyword evidence="4" id="KW-0460">Magnesium</keyword>
<sequence>MRDPIQNERAVQLGALCWRVDHGMVQVLLVTSRETGRWVIPKGWPMNGKSHGDAALQEAYEEAGVKGRLGPMLGDYAYDKVKHRDQPKARLLPCRVQVHGVQVTALAEDFPEARERRREWVSLSEAALRVDEPGLKALLSGFQPQA</sequence>
<dbReference type="InterPro" id="IPR047198">
    <property type="entry name" value="DDP-like_NUDIX"/>
</dbReference>
<dbReference type="Proteomes" id="UP000638981">
    <property type="component" value="Unassembled WGS sequence"/>
</dbReference>
<dbReference type="GO" id="GO:0016462">
    <property type="term" value="F:pyrophosphatase activity"/>
    <property type="evidence" value="ECO:0007669"/>
    <property type="project" value="InterPro"/>
</dbReference>
<dbReference type="InterPro" id="IPR015797">
    <property type="entry name" value="NUDIX_hydrolase-like_dom_sf"/>
</dbReference>
<feature type="domain" description="Nudix hydrolase" evidence="5">
    <location>
        <begin position="10"/>
        <end position="143"/>
    </location>
</feature>
<keyword evidence="2" id="KW-0479">Metal-binding</keyword>
<dbReference type="Pfam" id="PF00293">
    <property type="entry name" value="NUDIX"/>
    <property type="match status" value="1"/>
</dbReference>